<gene>
    <name evidence="2" type="ORF">HNQ08_002964</name>
</gene>
<dbReference type="RefSeq" id="WP_184133472.1">
    <property type="nucleotide sequence ID" value="NZ_JACHFL010000007.1"/>
</dbReference>
<evidence type="ECO:0000313" key="2">
    <source>
        <dbReference type="EMBL" id="MBB5363857.1"/>
    </source>
</evidence>
<dbReference type="Proteomes" id="UP000552709">
    <property type="component" value="Unassembled WGS sequence"/>
</dbReference>
<dbReference type="EMBL" id="JACHFL010000007">
    <property type="protein sequence ID" value="MBB5363857.1"/>
    <property type="molecule type" value="Genomic_DNA"/>
</dbReference>
<accession>A0A7W8NHC4</accession>
<sequence length="171" mass="18327">MKHVLSLILALATFTPVSASRLPANLEPFGPDQVCVGRAEVQLRGQSDAKLTQAAQDVLNQLGVSLKLGKPGGSYTACPAWLSFQVTAGNEGSGGLVYAATLSLIAPGIQTKALENLQNESFDYDGNFEFVTLWSETGYDTAASVENLTFKLRAEVVSQMDAFSADWKKKH</sequence>
<organism evidence="2 3">
    <name type="scientific">Deinococcus humi</name>
    <dbReference type="NCBI Taxonomy" id="662880"/>
    <lineage>
        <taxon>Bacteria</taxon>
        <taxon>Thermotogati</taxon>
        <taxon>Deinococcota</taxon>
        <taxon>Deinococci</taxon>
        <taxon>Deinococcales</taxon>
        <taxon>Deinococcaceae</taxon>
        <taxon>Deinococcus</taxon>
    </lineage>
</organism>
<feature type="chain" id="PRO_5031546413" description="DUF4136 domain-containing protein" evidence="1">
    <location>
        <begin position="20"/>
        <end position="171"/>
    </location>
</feature>
<evidence type="ECO:0008006" key="4">
    <source>
        <dbReference type="Google" id="ProtNLM"/>
    </source>
</evidence>
<name>A0A7W8NHC4_9DEIO</name>
<evidence type="ECO:0000313" key="3">
    <source>
        <dbReference type="Proteomes" id="UP000552709"/>
    </source>
</evidence>
<protein>
    <recommendedName>
        <fullName evidence="4">DUF4136 domain-containing protein</fullName>
    </recommendedName>
</protein>
<dbReference type="AlphaFoldDB" id="A0A7W8NHC4"/>
<keyword evidence="3" id="KW-1185">Reference proteome</keyword>
<keyword evidence="1" id="KW-0732">Signal</keyword>
<reference evidence="2 3" key="1">
    <citation type="submission" date="2020-08" db="EMBL/GenBank/DDBJ databases">
        <title>Genomic Encyclopedia of Type Strains, Phase IV (KMG-IV): sequencing the most valuable type-strain genomes for metagenomic binning, comparative biology and taxonomic classification.</title>
        <authorList>
            <person name="Goeker M."/>
        </authorList>
    </citation>
    <scope>NUCLEOTIDE SEQUENCE [LARGE SCALE GENOMIC DNA]</scope>
    <source>
        <strain evidence="2 3">DSM 27939</strain>
    </source>
</reference>
<feature type="signal peptide" evidence="1">
    <location>
        <begin position="1"/>
        <end position="19"/>
    </location>
</feature>
<proteinExistence type="predicted"/>
<evidence type="ECO:0000256" key="1">
    <source>
        <dbReference type="SAM" id="SignalP"/>
    </source>
</evidence>
<comment type="caution">
    <text evidence="2">The sequence shown here is derived from an EMBL/GenBank/DDBJ whole genome shotgun (WGS) entry which is preliminary data.</text>
</comment>